<evidence type="ECO:0000313" key="2">
    <source>
        <dbReference type="Proteomes" id="UP000762676"/>
    </source>
</evidence>
<dbReference type="Proteomes" id="UP000762676">
    <property type="component" value="Unassembled WGS sequence"/>
</dbReference>
<sequence length="94" mass="10577">MHIRFQEDQEDLLLSIVKHSVANYYLDMMSELACLNDTEGYAGGSVMLLTCYSKPVPAKAPSYLTYWSTREMPPTKSFAGFLEVRGHTVAARLL</sequence>
<reference evidence="1 2" key="1">
    <citation type="journal article" date="2021" name="Elife">
        <title>Chloroplast acquisition without the gene transfer in kleptoplastic sea slugs, Plakobranchus ocellatus.</title>
        <authorList>
            <person name="Maeda T."/>
            <person name="Takahashi S."/>
            <person name="Yoshida T."/>
            <person name="Shimamura S."/>
            <person name="Takaki Y."/>
            <person name="Nagai Y."/>
            <person name="Toyoda A."/>
            <person name="Suzuki Y."/>
            <person name="Arimoto A."/>
            <person name="Ishii H."/>
            <person name="Satoh N."/>
            <person name="Nishiyama T."/>
            <person name="Hasebe M."/>
            <person name="Maruyama T."/>
            <person name="Minagawa J."/>
            <person name="Obokata J."/>
            <person name="Shigenobu S."/>
        </authorList>
    </citation>
    <scope>NUCLEOTIDE SEQUENCE [LARGE SCALE GENOMIC DNA]</scope>
</reference>
<keyword evidence="2" id="KW-1185">Reference proteome</keyword>
<dbReference type="EMBL" id="BMAT01007037">
    <property type="protein sequence ID" value="GFS24933.1"/>
    <property type="molecule type" value="Genomic_DNA"/>
</dbReference>
<dbReference type="AlphaFoldDB" id="A0AAV4JQ82"/>
<protein>
    <submittedName>
        <fullName evidence="1">Uncharacterized protein</fullName>
    </submittedName>
</protein>
<proteinExistence type="predicted"/>
<organism evidence="1 2">
    <name type="scientific">Elysia marginata</name>
    <dbReference type="NCBI Taxonomy" id="1093978"/>
    <lineage>
        <taxon>Eukaryota</taxon>
        <taxon>Metazoa</taxon>
        <taxon>Spiralia</taxon>
        <taxon>Lophotrochozoa</taxon>
        <taxon>Mollusca</taxon>
        <taxon>Gastropoda</taxon>
        <taxon>Heterobranchia</taxon>
        <taxon>Euthyneura</taxon>
        <taxon>Panpulmonata</taxon>
        <taxon>Sacoglossa</taxon>
        <taxon>Placobranchoidea</taxon>
        <taxon>Plakobranchidae</taxon>
        <taxon>Elysia</taxon>
    </lineage>
</organism>
<evidence type="ECO:0000313" key="1">
    <source>
        <dbReference type="EMBL" id="GFS24933.1"/>
    </source>
</evidence>
<gene>
    <name evidence="1" type="ORF">ElyMa_003429200</name>
</gene>
<name>A0AAV4JQ82_9GAST</name>
<comment type="caution">
    <text evidence="1">The sequence shown here is derived from an EMBL/GenBank/DDBJ whole genome shotgun (WGS) entry which is preliminary data.</text>
</comment>
<accession>A0AAV4JQ82</accession>